<name>A0AAV4ACB5_9GAST</name>
<reference evidence="1 2" key="1">
    <citation type="journal article" date="2021" name="Elife">
        <title>Chloroplast acquisition without the gene transfer in kleptoplastic sea slugs, Plakobranchus ocellatus.</title>
        <authorList>
            <person name="Maeda T."/>
            <person name="Takahashi S."/>
            <person name="Yoshida T."/>
            <person name="Shimamura S."/>
            <person name="Takaki Y."/>
            <person name="Nagai Y."/>
            <person name="Toyoda A."/>
            <person name="Suzuki Y."/>
            <person name="Arimoto A."/>
            <person name="Ishii H."/>
            <person name="Satoh N."/>
            <person name="Nishiyama T."/>
            <person name="Hasebe M."/>
            <person name="Maruyama T."/>
            <person name="Minagawa J."/>
            <person name="Obokata J."/>
            <person name="Shigenobu S."/>
        </authorList>
    </citation>
    <scope>NUCLEOTIDE SEQUENCE [LARGE SCALE GENOMIC DNA]</scope>
</reference>
<proteinExistence type="predicted"/>
<gene>
    <name evidence="1" type="ORF">PoB_003141700</name>
</gene>
<keyword evidence="2" id="KW-1185">Reference proteome</keyword>
<protein>
    <submittedName>
        <fullName evidence="1">PiggyBac transposable element-derived protein 3</fullName>
    </submittedName>
</protein>
<sequence length="108" mass="12213">MKKADRGNLDIGVVIVRWNVNSVVTVGSTQFGVFPTGVVSCWSKQDRQQIQYLSQETSQIYNLSILLIKKKSSASLMYDKEFSVRTARSQQDDIRNFRPSSGHDLGKE</sequence>
<dbReference type="EMBL" id="BLXT01003743">
    <property type="protein sequence ID" value="GFO04912.1"/>
    <property type="molecule type" value="Genomic_DNA"/>
</dbReference>
<dbReference type="AlphaFoldDB" id="A0AAV4ACB5"/>
<comment type="caution">
    <text evidence="1">The sequence shown here is derived from an EMBL/GenBank/DDBJ whole genome shotgun (WGS) entry which is preliminary data.</text>
</comment>
<organism evidence="1 2">
    <name type="scientific">Plakobranchus ocellatus</name>
    <dbReference type="NCBI Taxonomy" id="259542"/>
    <lineage>
        <taxon>Eukaryota</taxon>
        <taxon>Metazoa</taxon>
        <taxon>Spiralia</taxon>
        <taxon>Lophotrochozoa</taxon>
        <taxon>Mollusca</taxon>
        <taxon>Gastropoda</taxon>
        <taxon>Heterobranchia</taxon>
        <taxon>Euthyneura</taxon>
        <taxon>Panpulmonata</taxon>
        <taxon>Sacoglossa</taxon>
        <taxon>Placobranchoidea</taxon>
        <taxon>Plakobranchidae</taxon>
        <taxon>Plakobranchus</taxon>
    </lineage>
</organism>
<evidence type="ECO:0000313" key="1">
    <source>
        <dbReference type="EMBL" id="GFO04912.1"/>
    </source>
</evidence>
<dbReference type="Proteomes" id="UP000735302">
    <property type="component" value="Unassembled WGS sequence"/>
</dbReference>
<evidence type="ECO:0000313" key="2">
    <source>
        <dbReference type="Proteomes" id="UP000735302"/>
    </source>
</evidence>
<accession>A0AAV4ACB5</accession>